<comment type="caution">
    <text evidence="2">The sequence shown here is derived from an EMBL/GenBank/DDBJ whole genome shotgun (WGS) entry which is preliminary data.</text>
</comment>
<organism evidence="2 3">
    <name type="scientific">Kribbella turkmenica</name>
    <dbReference type="NCBI Taxonomy" id="2530375"/>
    <lineage>
        <taxon>Bacteria</taxon>
        <taxon>Bacillati</taxon>
        <taxon>Actinomycetota</taxon>
        <taxon>Actinomycetes</taxon>
        <taxon>Propionibacteriales</taxon>
        <taxon>Kribbellaceae</taxon>
        <taxon>Kribbella</taxon>
    </lineage>
</organism>
<gene>
    <name evidence="2" type="ORF">E1218_32540</name>
</gene>
<protein>
    <submittedName>
        <fullName evidence="2">Uncharacterized protein</fullName>
    </submittedName>
</protein>
<evidence type="ECO:0000256" key="1">
    <source>
        <dbReference type="SAM" id="MobiDB-lite"/>
    </source>
</evidence>
<feature type="compositionally biased region" description="Basic and acidic residues" evidence="1">
    <location>
        <begin position="89"/>
        <end position="102"/>
    </location>
</feature>
<proteinExistence type="predicted"/>
<feature type="non-terminal residue" evidence="2">
    <location>
        <position position="252"/>
    </location>
</feature>
<sequence>MVSDLQRVARGLVECLDEVPQVVQHLRRTADRCRENAQVALMASHGRATVAAQQLDAAARACEAAAHYLSMAPPRARAWAERLVGSPRTTDRPSSDSADRNKATGGTGDLAERDAGGRTKRLTARFADVELPGDDNEPPLITVARKAFDKFRKQHEKDEEDRDPAEEPLEVEITVTETGDLVIEEDSDEDRKDREQRESRATADHSIDLDLTEAVKHLLAAMSDHTDESWDHAHLTITPDRAEATFDYPDPD</sequence>
<reference evidence="2 3" key="1">
    <citation type="submission" date="2019-02" db="EMBL/GenBank/DDBJ databases">
        <title>Draft genome sequences of novel Actinobacteria.</title>
        <authorList>
            <person name="Sahin N."/>
            <person name="Ay H."/>
            <person name="Saygin H."/>
        </authorList>
    </citation>
    <scope>NUCLEOTIDE SEQUENCE [LARGE SCALE GENOMIC DNA]</scope>
    <source>
        <strain evidence="2 3">16K104</strain>
    </source>
</reference>
<feature type="region of interest" description="Disordered" evidence="1">
    <location>
        <begin position="84"/>
        <end position="121"/>
    </location>
</feature>
<feature type="compositionally biased region" description="Basic and acidic residues" evidence="1">
    <location>
        <begin position="189"/>
        <end position="205"/>
    </location>
</feature>
<name>A0A4R4WH00_9ACTN</name>
<dbReference type="AlphaFoldDB" id="A0A4R4WH00"/>
<evidence type="ECO:0000313" key="2">
    <source>
        <dbReference type="EMBL" id="TDD14785.1"/>
    </source>
</evidence>
<evidence type="ECO:0000313" key="3">
    <source>
        <dbReference type="Proteomes" id="UP000295172"/>
    </source>
</evidence>
<keyword evidence="3" id="KW-1185">Reference proteome</keyword>
<accession>A0A4R4WH00</accession>
<feature type="region of interest" description="Disordered" evidence="1">
    <location>
        <begin position="152"/>
        <end position="205"/>
    </location>
</feature>
<dbReference type="EMBL" id="SMKR01000219">
    <property type="protein sequence ID" value="TDD14785.1"/>
    <property type="molecule type" value="Genomic_DNA"/>
</dbReference>
<feature type="compositionally biased region" description="Acidic residues" evidence="1">
    <location>
        <begin position="158"/>
        <end position="170"/>
    </location>
</feature>
<dbReference type="Proteomes" id="UP000295172">
    <property type="component" value="Unassembled WGS sequence"/>
</dbReference>